<sequence length="480" mass="53613">MCLNSVTKWSLQLSRSIALRLTLWYALLSTLLIAVAGSALYWILAEQLRQADSQILVSKIHAVQTALHNAGDNYTNLLHETQLEASTIRGIYIWVTRPRQGIIVRSQTFNPLLDGHKAFDHKPQGSQTQQWHWKVKKHEHFQVMAQRIAGNPASTIYVAMRTSEREHFLAFYRHALALSVALALGMAILGGYLIARRGLRPVHQLATIVDELSASELHRRIAGAHWPSELATLAGNFDRLLERLENAFARISRFSADIAHELRTPIHILRGEGELTLSRTRNIDEYQACIASAMEEYARLSQMVDALLFLARAEQDQQVLEKKRLNAHQEVASICAFYQAMADEQEVNLDNEVDASIVANSELLRRALSNLLVNALAHTPAGGSIRIHSARTRERLQLIVSDNGTGISSEALDRVFDRFYSEDAARMRRGQGTGLGLAIVRSIMQLHGGEAELESAPGSGTTAILSFPIIHPHQDKYPIR</sequence>
<accession>A0ACD5HJD4</accession>
<keyword evidence="1" id="KW-0418">Kinase</keyword>
<evidence type="ECO:0000313" key="1">
    <source>
        <dbReference type="EMBL" id="XRI74478.1"/>
    </source>
</evidence>
<organism evidence="1 2">
    <name type="scientific">Acidithiobacillus montserratensis</name>
    <dbReference type="NCBI Taxonomy" id="2729135"/>
    <lineage>
        <taxon>Bacteria</taxon>
        <taxon>Pseudomonadati</taxon>
        <taxon>Pseudomonadota</taxon>
        <taxon>Acidithiobacillia</taxon>
        <taxon>Acidithiobacillales</taxon>
        <taxon>Acidithiobacillaceae</taxon>
        <taxon>Acidithiobacillus</taxon>
    </lineage>
</organism>
<keyword evidence="2" id="KW-1185">Reference proteome</keyword>
<reference evidence="1 2" key="1">
    <citation type="journal article" date="2021" name="ISME J.">
        <title>Genomic evolution of the class Acidithiobacillia: deep-branching Proteobacteria living in extreme acidic conditions.</title>
        <authorList>
            <person name="Moya-Beltran A."/>
            <person name="Beard S."/>
            <person name="Rojas-Villalobos C."/>
            <person name="Issotta F."/>
            <person name="Gallardo Y."/>
            <person name="Ulloa R."/>
            <person name="Giaveno A."/>
            <person name="Degli Esposti M."/>
            <person name="Johnson D.B."/>
            <person name="Quatrini R."/>
        </authorList>
    </citation>
    <scope>NUCLEOTIDE SEQUENCE [LARGE SCALE GENOMIC DNA]</scope>
    <source>
        <strain evidence="1 2">GG1-14</strain>
    </source>
</reference>
<keyword evidence="1" id="KW-0808">Transferase</keyword>
<gene>
    <name evidence="1" type="ORF">HHS34_004600</name>
</gene>
<protein>
    <submittedName>
        <fullName evidence="1">Heavy metal sensor histidine kinase</fullName>
        <ecNumber evidence="1">2.7.13.3</ecNumber>
    </submittedName>
</protein>
<dbReference type="EC" id="2.7.13.3" evidence="1"/>
<dbReference type="EMBL" id="CP127526">
    <property type="protein sequence ID" value="XRI74478.1"/>
    <property type="molecule type" value="Genomic_DNA"/>
</dbReference>
<proteinExistence type="predicted"/>
<evidence type="ECO:0000313" key="2">
    <source>
        <dbReference type="Proteomes" id="UP001195965"/>
    </source>
</evidence>
<dbReference type="Proteomes" id="UP001195965">
    <property type="component" value="Chromosome"/>
</dbReference>
<name>A0ACD5HJD4_9PROT</name>